<organism evidence="1">
    <name type="scientific">Manihot esculenta</name>
    <name type="common">Cassava</name>
    <name type="synonym">Jatropha manihot</name>
    <dbReference type="NCBI Taxonomy" id="3983"/>
    <lineage>
        <taxon>Eukaryota</taxon>
        <taxon>Viridiplantae</taxon>
        <taxon>Streptophyta</taxon>
        <taxon>Embryophyta</taxon>
        <taxon>Tracheophyta</taxon>
        <taxon>Spermatophyta</taxon>
        <taxon>Magnoliopsida</taxon>
        <taxon>eudicotyledons</taxon>
        <taxon>Gunneridae</taxon>
        <taxon>Pentapetalae</taxon>
        <taxon>rosids</taxon>
        <taxon>fabids</taxon>
        <taxon>Malpighiales</taxon>
        <taxon>Euphorbiaceae</taxon>
        <taxon>Crotonoideae</taxon>
        <taxon>Manihoteae</taxon>
        <taxon>Manihot</taxon>
    </lineage>
</organism>
<proteinExistence type="predicted"/>
<name>A0A2C9VHE9_MANES</name>
<protein>
    <submittedName>
        <fullName evidence="1">Uncharacterized protein</fullName>
    </submittedName>
</protein>
<dbReference type="EMBL" id="CM004394">
    <property type="protein sequence ID" value="OAY43853.1"/>
    <property type="molecule type" value="Genomic_DNA"/>
</dbReference>
<reference evidence="1" key="1">
    <citation type="submission" date="2016-02" db="EMBL/GenBank/DDBJ databases">
        <title>WGS assembly of Manihot esculenta.</title>
        <authorList>
            <person name="Bredeson J.V."/>
            <person name="Prochnik S.E."/>
            <person name="Lyons J.B."/>
            <person name="Schmutz J."/>
            <person name="Grimwood J."/>
            <person name="Vrebalov J."/>
            <person name="Bart R.S."/>
            <person name="Amuge T."/>
            <person name="Ferguson M.E."/>
            <person name="Green R."/>
            <person name="Putnam N."/>
            <person name="Stites J."/>
            <person name="Rounsley S."/>
            <person name="Rokhsar D.S."/>
        </authorList>
    </citation>
    <scope>NUCLEOTIDE SEQUENCE [LARGE SCALE GENOMIC DNA]</scope>
    <source>
        <tissue evidence="1">Leaf</tissue>
    </source>
</reference>
<accession>A0A2C9VHE9</accession>
<gene>
    <name evidence="1" type="ORF">MANES_08G103400</name>
</gene>
<dbReference type="AlphaFoldDB" id="A0A2C9VHE9"/>
<evidence type="ECO:0000313" key="1">
    <source>
        <dbReference type="EMBL" id="OAY43853.1"/>
    </source>
</evidence>
<sequence>MTCLQLHADFSSLHEITRLTKVLNMYVVYRHSPWLTRQALIFHGGLQSSFMVQIMQL</sequence>